<comment type="caution">
    <text evidence="5">The sequence shown here is derived from an EMBL/GenBank/DDBJ whole genome shotgun (WGS) entry which is preliminary data.</text>
</comment>
<dbReference type="SUPFAM" id="SSF46689">
    <property type="entry name" value="Homeodomain-like"/>
    <property type="match status" value="1"/>
</dbReference>
<dbReference type="InterPro" id="IPR050204">
    <property type="entry name" value="AraC_XylS_family_regulators"/>
</dbReference>
<dbReference type="Pfam" id="PF12833">
    <property type="entry name" value="HTH_18"/>
    <property type="match status" value="1"/>
</dbReference>
<name>A0A5B0EDW2_9MICC</name>
<gene>
    <name evidence="5" type="ORF">FQ154_12850</name>
</gene>
<dbReference type="GO" id="GO:0003700">
    <property type="term" value="F:DNA-binding transcription factor activity"/>
    <property type="evidence" value="ECO:0007669"/>
    <property type="project" value="InterPro"/>
</dbReference>
<keyword evidence="2" id="KW-0238">DNA-binding</keyword>
<evidence type="ECO:0000256" key="1">
    <source>
        <dbReference type="ARBA" id="ARBA00023015"/>
    </source>
</evidence>
<dbReference type="AlphaFoldDB" id="A0A5B0EDW2"/>
<protein>
    <submittedName>
        <fullName evidence="5">Helix-turn-helix domain-containing protein</fullName>
    </submittedName>
</protein>
<keyword evidence="1" id="KW-0805">Transcription regulation</keyword>
<keyword evidence="3" id="KW-0804">Transcription</keyword>
<dbReference type="GO" id="GO:0043565">
    <property type="term" value="F:sequence-specific DNA binding"/>
    <property type="evidence" value="ECO:0007669"/>
    <property type="project" value="InterPro"/>
</dbReference>
<dbReference type="Gene3D" id="1.10.10.60">
    <property type="entry name" value="Homeodomain-like"/>
    <property type="match status" value="1"/>
</dbReference>
<dbReference type="EMBL" id="VOBL01000013">
    <property type="protein sequence ID" value="KAA0975940.1"/>
    <property type="molecule type" value="Genomic_DNA"/>
</dbReference>
<proteinExistence type="predicted"/>
<evidence type="ECO:0000259" key="4">
    <source>
        <dbReference type="PROSITE" id="PS01124"/>
    </source>
</evidence>
<accession>A0A5B0EDW2</accession>
<evidence type="ECO:0000256" key="3">
    <source>
        <dbReference type="ARBA" id="ARBA00023163"/>
    </source>
</evidence>
<evidence type="ECO:0000313" key="5">
    <source>
        <dbReference type="EMBL" id="KAA0975940.1"/>
    </source>
</evidence>
<dbReference type="Pfam" id="PF20240">
    <property type="entry name" value="DUF6597"/>
    <property type="match status" value="1"/>
</dbReference>
<dbReference type="InterPro" id="IPR009057">
    <property type="entry name" value="Homeodomain-like_sf"/>
</dbReference>
<dbReference type="OrthoDB" id="2559672at2"/>
<dbReference type="Proteomes" id="UP000323856">
    <property type="component" value="Unassembled WGS sequence"/>
</dbReference>
<dbReference type="PANTHER" id="PTHR46796">
    <property type="entry name" value="HTH-TYPE TRANSCRIPTIONAL ACTIVATOR RHAS-RELATED"/>
    <property type="match status" value="1"/>
</dbReference>
<reference evidence="5 6" key="1">
    <citation type="submission" date="2019-07" db="EMBL/GenBank/DDBJ databases">
        <title>Analysis of the biochemical properties, biological activity and biotechnological potential of siderophores and biosurfactants produced by Antarctic psychrotolerant bacteria.</title>
        <authorList>
            <person name="Styczynski M."/>
            <person name="Krucon T."/>
            <person name="Decewicz P."/>
            <person name="Dziewit L."/>
        </authorList>
    </citation>
    <scope>NUCLEOTIDE SEQUENCE [LARGE SCALE GENOMIC DNA]</scope>
    <source>
        <strain evidence="5 6">ANT_H27</strain>
    </source>
</reference>
<dbReference type="InterPro" id="IPR046532">
    <property type="entry name" value="DUF6597"/>
</dbReference>
<dbReference type="InterPro" id="IPR018060">
    <property type="entry name" value="HTH_AraC"/>
</dbReference>
<dbReference type="SMART" id="SM00342">
    <property type="entry name" value="HTH_ARAC"/>
    <property type="match status" value="1"/>
</dbReference>
<sequence>MEACQGHGPINLDAPPDGRLGAIKFKVQRVLGPQILHGSSLRHGRSTMGRAALRCVAGSGILQFQTCSAATFLAHGSIMSFMDNPRGPLLPLGAGIATVARLAPTEAVRDLVVHYWLPSWEIPDGVIHEQRILTYPGCNLAIEDGIGTIHGPVTRLSTKRLSGSGRAFGVLFRPGTGALLSNVPLQELVDSVTPVSTWGLDQAKAIQVALDAERSTSQRQLDAITIFESWIARRLPSGMDDEGALLNRICVDIESTPDIQRVGQICDRWKIGERTLQRLVRTRMGITPKWLLQRTRLQEAAALMGRGAGPDLARLAHALGYADQAHFTRDFTGVTGMSPGEYVRQVHAGSPNG</sequence>
<feature type="domain" description="HTH araC/xylS-type" evidence="4">
    <location>
        <begin position="243"/>
        <end position="345"/>
    </location>
</feature>
<dbReference type="PROSITE" id="PS01124">
    <property type="entry name" value="HTH_ARAC_FAMILY_2"/>
    <property type="match status" value="1"/>
</dbReference>
<organism evidence="5 6">
    <name type="scientific">Paeniglutamicibacter gangotriensis</name>
    <dbReference type="NCBI Taxonomy" id="254787"/>
    <lineage>
        <taxon>Bacteria</taxon>
        <taxon>Bacillati</taxon>
        <taxon>Actinomycetota</taxon>
        <taxon>Actinomycetes</taxon>
        <taxon>Micrococcales</taxon>
        <taxon>Micrococcaceae</taxon>
        <taxon>Paeniglutamicibacter</taxon>
    </lineage>
</organism>
<evidence type="ECO:0000313" key="6">
    <source>
        <dbReference type="Proteomes" id="UP000323856"/>
    </source>
</evidence>
<evidence type="ECO:0000256" key="2">
    <source>
        <dbReference type="ARBA" id="ARBA00023125"/>
    </source>
</evidence>